<gene>
    <name evidence="12" type="primary">obgE</name>
    <name evidence="8" type="synonym">obg</name>
    <name evidence="12" type="ORF">ENJ89_00290</name>
</gene>
<feature type="binding site" evidence="8">
    <location>
        <begin position="279"/>
        <end position="282"/>
    </location>
    <ligand>
        <name>GTP</name>
        <dbReference type="ChEBI" id="CHEBI:37565"/>
    </ligand>
</feature>
<reference evidence="12" key="1">
    <citation type="journal article" date="2020" name="mSystems">
        <title>Genome- and Community-Level Interaction Insights into Carbon Utilization and Element Cycling Functions of Hydrothermarchaeota in Hydrothermal Sediment.</title>
        <authorList>
            <person name="Zhou Z."/>
            <person name="Liu Y."/>
            <person name="Xu W."/>
            <person name="Pan J."/>
            <person name="Luo Z.H."/>
            <person name="Li M."/>
        </authorList>
    </citation>
    <scope>NUCLEOTIDE SEQUENCE [LARGE SCALE GENOMIC DNA]</scope>
    <source>
        <strain evidence="12">HyVt-527</strain>
    </source>
</reference>
<evidence type="ECO:0000313" key="12">
    <source>
        <dbReference type="EMBL" id="HHJ51604.1"/>
    </source>
</evidence>
<dbReference type="InterPro" id="IPR006074">
    <property type="entry name" value="GTP1-OBG_CS"/>
</dbReference>
<comment type="cofactor">
    <cofactor evidence="8">
        <name>Mg(2+)</name>
        <dbReference type="ChEBI" id="CHEBI:18420"/>
    </cofactor>
</comment>
<dbReference type="PROSITE" id="PS51710">
    <property type="entry name" value="G_OBG"/>
    <property type="match status" value="1"/>
</dbReference>
<keyword evidence="2 8" id="KW-0963">Cytoplasm</keyword>
<feature type="binding site" evidence="8">
    <location>
        <begin position="190"/>
        <end position="194"/>
    </location>
    <ligand>
        <name>GTP</name>
        <dbReference type="ChEBI" id="CHEBI:37565"/>
    </ligand>
</feature>
<evidence type="ECO:0000256" key="7">
    <source>
        <dbReference type="ARBA" id="ARBA00023134"/>
    </source>
</evidence>
<dbReference type="InterPro" id="IPR006073">
    <property type="entry name" value="GTP-bd"/>
</dbReference>
<dbReference type="PANTHER" id="PTHR11702:SF31">
    <property type="entry name" value="MITOCHONDRIAL RIBOSOME-ASSOCIATED GTPASE 2"/>
    <property type="match status" value="1"/>
</dbReference>
<dbReference type="Gene3D" id="2.70.210.12">
    <property type="entry name" value="GTP1/OBG domain"/>
    <property type="match status" value="1"/>
</dbReference>
<dbReference type="InterPro" id="IPR036726">
    <property type="entry name" value="GTP1_OBG_dom_sf"/>
</dbReference>
<protein>
    <recommendedName>
        <fullName evidence="8">GTPase Obg</fullName>
        <ecNumber evidence="8">3.6.5.-</ecNumber>
    </recommendedName>
    <alternativeName>
        <fullName evidence="8">GTP-binding protein Obg</fullName>
    </alternativeName>
</protein>
<dbReference type="FunFam" id="2.70.210.12:FF:000001">
    <property type="entry name" value="GTPase Obg"/>
    <property type="match status" value="1"/>
</dbReference>
<dbReference type="InterPro" id="IPR014100">
    <property type="entry name" value="GTP-bd_Obg/CgtA"/>
</dbReference>
<keyword evidence="3 8" id="KW-0479">Metal-binding</keyword>
<dbReference type="GO" id="GO:0005737">
    <property type="term" value="C:cytoplasm"/>
    <property type="evidence" value="ECO:0007669"/>
    <property type="project" value="UniProtKB-SubCell"/>
</dbReference>
<dbReference type="CDD" id="cd01898">
    <property type="entry name" value="Obg"/>
    <property type="match status" value="1"/>
</dbReference>
<feature type="binding site" evidence="8">
    <location>
        <position position="192"/>
    </location>
    <ligand>
        <name>Mg(2+)</name>
        <dbReference type="ChEBI" id="CHEBI:18420"/>
    </ligand>
</feature>
<dbReference type="NCBIfam" id="TIGR02729">
    <property type="entry name" value="Obg_CgtA"/>
    <property type="match status" value="1"/>
</dbReference>
<feature type="binding site" evidence="8">
    <location>
        <begin position="303"/>
        <end position="305"/>
    </location>
    <ligand>
        <name>GTP</name>
        <dbReference type="ChEBI" id="CHEBI:37565"/>
    </ligand>
</feature>
<dbReference type="PROSITE" id="PS51883">
    <property type="entry name" value="OBG"/>
    <property type="match status" value="1"/>
</dbReference>
<keyword evidence="5 8" id="KW-0378">Hydrolase</keyword>
<dbReference type="SUPFAM" id="SSF52540">
    <property type="entry name" value="P-loop containing nucleoside triphosphate hydrolases"/>
    <property type="match status" value="1"/>
</dbReference>
<dbReference type="PANTHER" id="PTHR11702">
    <property type="entry name" value="DEVELOPMENTALLY REGULATED GTP-BINDING PROTEIN-RELATED"/>
    <property type="match status" value="1"/>
</dbReference>
<dbReference type="HAMAP" id="MF_01454">
    <property type="entry name" value="GTPase_Obg"/>
    <property type="match status" value="1"/>
</dbReference>
<dbReference type="InterPro" id="IPR031167">
    <property type="entry name" value="G_OBG"/>
</dbReference>
<dbReference type="InterPro" id="IPR045086">
    <property type="entry name" value="OBG_GTPase"/>
</dbReference>
<evidence type="ECO:0000256" key="2">
    <source>
        <dbReference type="ARBA" id="ARBA00022490"/>
    </source>
</evidence>
<evidence type="ECO:0000259" key="11">
    <source>
        <dbReference type="PROSITE" id="PS51883"/>
    </source>
</evidence>
<evidence type="ECO:0000259" key="10">
    <source>
        <dbReference type="PROSITE" id="PS51710"/>
    </source>
</evidence>
<dbReference type="AlphaFoldDB" id="A0A7V5PM46"/>
<keyword evidence="4 8" id="KW-0547">Nucleotide-binding</keyword>
<dbReference type="GO" id="GO:0043022">
    <property type="term" value="F:ribosome binding"/>
    <property type="evidence" value="ECO:0007669"/>
    <property type="project" value="UniProtKB-ARBA"/>
</dbReference>
<dbReference type="Gene3D" id="3.40.50.300">
    <property type="entry name" value="P-loop containing nucleotide triphosphate hydrolases"/>
    <property type="match status" value="1"/>
</dbReference>
<keyword evidence="7 8" id="KW-0342">GTP-binding</keyword>
<dbReference type="GO" id="GO:0000287">
    <property type="term" value="F:magnesium ion binding"/>
    <property type="evidence" value="ECO:0007669"/>
    <property type="project" value="InterPro"/>
</dbReference>
<dbReference type="PROSITE" id="PS00905">
    <property type="entry name" value="GTP1_OBG"/>
    <property type="match status" value="1"/>
</dbReference>
<feature type="binding site" evidence="8">
    <location>
        <begin position="212"/>
        <end position="215"/>
    </location>
    <ligand>
        <name>GTP</name>
        <dbReference type="ChEBI" id="CHEBI:37565"/>
    </ligand>
</feature>
<dbReference type="NCBIfam" id="NF008955">
    <property type="entry name" value="PRK12297.1"/>
    <property type="match status" value="1"/>
</dbReference>
<dbReference type="SUPFAM" id="SSF82051">
    <property type="entry name" value="Obg GTP-binding protein N-terminal domain"/>
    <property type="match status" value="1"/>
</dbReference>
<evidence type="ECO:0000256" key="3">
    <source>
        <dbReference type="ARBA" id="ARBA00022723"/>
    </source>
</evidence>
<evidence type="ECO:0000256" key="4">
    <source>
        <dbReference type="ARBA" id="ARBA00022741"/>
    </source>
</evidence>
<accession>A0A7V5PM46</accession>
<dbReference type="GO" id="GO:0042254">
    <property type="term" value="P:ribosome biogenesis"/>
    <property type="evidence" value="ECO:0007669"/>
    <property type="project" value="UniProtKB-UniRule"/>
</dbReference>
<dbReference type="GO" id="GO:0003924">
    <property type="term" value="F:GTPase activity"/>
    <property type="evidence" value="ECO:0007669"/>
    <property type="project" value="UniProtKB-UniRule"/>
</dbReference>
<sequence length="350" mass="38265">MFIDYAKIHVIAGVGGSGCMSFHREKFVPKGGPDGGDGGAGGSIIVRGNRHLRTLQDYAYRKEYRAKRGQHGMGSNRHGKKGPDIVLEVPLGTVIKDADTGEILADIVADGQQAVVARGGRGGRGNARFATPTHRSPREWEVGEPGEDRWIELELKLIADIGLVGLPNAGKSTLLSRISSARPKIADYPFTTLQPNLGIVPYRDTTTFVVADIPGLIEGAHEGKGLGHQFLRHIERTRALAYLIDLQDENPVETFRLLRNELAAYSQVLVQKPAMIVLTKLDLFPEPVELKGFDEQLEQIAISAVRGDHLQELIDRFYALIEQAKKQEEFAGQSEGPETEAFAGSRSNAE</sequence>
<dbReference type="Proteomes" id="UP000886124">
    <property type="component" value="Unassembled WGS sequence"/>
</dbReference>
<feature type="region of interest" description="Disordered" evidence="9">
    <location>
        <begin position="119"/>
        <end position="143"/>
    </location>
</feature>
<dbReference type="InterPro" id="IPR006169">
    <property type="entry name" value="GTP1_OBG_dom"/>
</dbReference>
<comment type="subunit">
    <text evidence="8">Monomer.</text>
</comment>
<dbReference type="EMBL" id="DROD01000015">
    <property type="protein sequence ID" value="HHJ51604.1"/>
    <property type="molecule type" value="Genomic_DNA"/>
</dbReference>
<keyword evidence="6 8" id="KW-0460">Magnesium</keyword>
<comment type="similarity">
    <text evidence="1 8">Belongs to the TRAFAC class OBG-HflX-like GTPase superfamily. OBG GTPase family.</text>
</comment>
<feature type="domain" description="OBG-type G" evidence="10">
    <location>
        <begin position="159"/>
        <end position="322"/>
    </location>
</feature>
<evidence type="ECO:0000256" key="8">
    <source>
        <dbReference type="HAMAP-Rule" id="MF_01454"/>
    </source>
</evidence>
<dbReference type="PROSITE" id="PS51257">
    <property type="entry name" value="PROKAR_LIPOPROTEIN"/>
    <property type="match status" value="1"/>
</dbReference>
<evidence type="ECO:0000256" key="1">
    <source>
        <dbReference type="ARBA" id="ARBA00007699"/>
    </source>
</evidence>
<dbReference type="PIRSF" id="PIRSF002401">
    <property type="entry name" value="GTP_bd_Obg/CgtA"/>
    <property type="match status" value="1"/>
</dbReference>
<evidence type="ECO:0000256" key="5">
    <source>
        <dbReference type="ARBA" id="ARBA00022801"/>
    </source>
</evidence>
<comment type="function">
    <text evidence="8">An essential GTPase which binds GTP, GDP and possibly (p)ppGpp with moderate affinity, with high nucleotide exchange rates and a fairly low GTP hydrolysis rate. Plays a role in control of the cell cycle, stress response, ribosome biogenesis and in those bacteria that undergo differentiation, in morphogenesis control.</text>
</comment>
<organism evidence="12">
    <name type="scientific">Caldithrix abyssi</name>
    <dbReference type="NCBI Taxonomy" id="187145"/>
    <lineage>
        <taxon>Bacteria</taxon>
        <taxon>Pseudomonadati</taxon>
        <taxon>Calditrichota</taxon>
        <taxon>Calditrichia</taxon>
        <taxon>Calditrichales</taxon>
        <taxon>Calditrichaceae</taxon>
        <taxon>Caldithrix</taxon>
    </lineage>
</organism>
<feature type="domain" description="Obg" evidence="11">
    <location>
        <begin position="1"/>
        <end position="158"/>
    </location>
</feature>
<comment type="caution">
    <text evidence="12">The sequence shown here is derived from an EMBL/GenBank/DDBJ whole genome shotgun (WGS) entry which is preliminary data.</text>
</comment>
<evidence type="ECO:0000256" key="9">
    <source>
        <dbReference type="SAM" id="MobiDB-lite"/>
    </source>
</evidence>
<feature type="binding site" evidence="8">
    <location>
        <position position="172"/>
    </location>
    <ligand>
        <name>Mg(2+)</name>
        <dbReference type="ChEBI" id="CHEBI:18420"/>
    </ligand>
</feature>
<dbReference type="EC" id="3.6.5.-" evidence="8"/>
<evidence type="ECO:0000256" key="6">
    <source>
        <dbReference type="ARBA" id="ARBA00022842"/>
    </source>
</evidence>
<feature type="binding site" evidence="8">
    <location>
        <begin position="165"/>
        <end position="172"/>
    </location>
    <ligand>
        <name>GTP</name>
        <dbReference type="ChEBI" id="CHEBI:37565"/>
    </ligand>
</feature>
<comment type="subcellular location">
    <subcellularLocation>
        <location evidence="8">Cytoplasm</location>
    </subcellularLocation>
</comment>
<dbReference type="Pfam" id="PF01018">
    <property type="entry name" value="GTP1_OBG"/>
    <property type="match status" value="1"/>
</dbReference>
<dbReference type="NCBIfam" id="NF008956">
    <property type="entry name" value="PRK12299.1"/>
    <property type="match status" value="1"/>
</dbReference>
<feature type="region of interest" description="Disordered" evidence="9">
    <location>
        <begin position="328"/>
        <end position="350"/>
    </location>
</feature>
<dbReference type="GO" id="GO:0005525">
    <property type="term" value="F:GTP binding"/>
    <property type="evidence" value="ECO:0007669"/>
    <property type="project" value="UniProtKB-UniRule"/>
</dbReference>
<name>A0A7V5PM46_CALAY</name>
<dbReference type="PRINTS" id="PR00326">
    <property type="entry name" value="GTP1OBG"/>
</dbReference>
<dbReference type="Pfam" id="PF01926">
    <property type="entry name" value="MMR_HSR1"/>
    <property type="match status" value="1"/>
</dbReference>
<dbReference type="InterPro" id="IPR027417">
    <property type="entry name" value="P-loop_NTPase"/>
</dbReference>
<proteinExistence type="inferred from homology"/>